<protein>
    <submittedName>
        <fullName evidence="1">Uncharacterized protein</fullName>
    </submittedName>
</protein>
<proteinExistence type="predicted"/>
<reference evidence="1" key="1">
    <citation type="submission" date="2017-05" db="UniProtKB">
        <authorList>
            <consortium name="EnsemblMetazoa"/>
        </authorList>
    </citation>
    <scope>IDENTIFICATION</scope>
</reference>
<sequence length="69" mass="7637">MQVIARDVTVAMTVKDQKMDLVGIQIVKDDVLVMLQVFRYNCLSCNGHAVDDMLSSNEIGYDAISISSQ</sequence>
<dbReference type="EnsemblMetazoa" id="Aqu2.1.44557_001">
    <property type="protein sequence ID" value="Aqu2.1.44557_001"/>
    <property type="gene ID" value="Aqu2.1.44557"/>
</dbReference>
<evidence type="ECO:0000313" key="1">
    <source>
        <dbReference type="EnsemblMetazoa" id="Aqu2.1.44557_001"/>
    </source>
</evidence>
<dbReference type="AlphaFoldDB" id="A0A1X7VW40"/>
<dbReference type="InParanoid" id="A0A1X7VW40"/>
<organism evidence="1">
    <name type="scientific">Amphimedon queenslandica</name>
    <name type="common">Sponge</name>
    <dbReference type="NCBI Taxonomy" id="400682"/>
    <lineage>
        <taxon>Eukaryota</taxon>
        <taxon>Metazoa</taxon>
        <taxon>Porifera</taxon>
        <taxon>Demospongiae</taxon>
        <taxon>Heteroscleromorpha</taxon>
        <taxon>Haplosclerida</taxon>
        <taxon>Niphatidae</taxon>
        <taxon>Amphimedon</taxon>
    </lineage>
</organism>
<accession>A0A1X7VW40</accession>
<name>A0A1X7VW40_AMPQE</name>